<sequence length="124" mass="14094">MPRQTPRRQQRNPREQEWSAKAERQYEHIEASQESRGVGRERAEEIAARTVNKQRARSGEADERSATSTEDISAPRRGGLRSGNRSGPGGRTKAQLYADAKRHGIRGRSKMTKAQLEQRLARTR</sequence>
<keyword evidence="3" id="KW-1185">Reference proteome</keyword>
<feature type="region of interest" description="Disordered" evidence="1">
    <location>
        <begin position="1"/>
        <end position="124"/>
    </location>
</feature>
<dbReference type="AlphaFoldDB" id="A0A839XP45"/>
<evidence type="ECO:0008006" key="4">
    <source>
        <dbReference type="Google" id="ProtNLM"/>
    </source>
</evidence>
<organism evidence="2 3">
    <name type="scientific">Prauserella sediminis</name>
    <dbReference type="NCBI Taxonomy" id="577680"/>
    <lineage>
        <taxon>Bacteria</taxon>
        <taxon>Bacillati</taxon>
        <taxon>Actinomycetota</taxon>
        <taxon>Actinomycetes</taxon>
        <taxon>Pseudonocardiales</taxon>
        <taxon>Pseudonocardiaceae</taxon>
        <taxon>Prauserella</taxon>
        <taxon>Prauserella salsuginis group</taxon>
    </lineage>
</organism>
<name>A0A839XP45_9PSEU</name>
<feature type="compositionally biased region" description="Basic residues" evidence="1">
    <location>
        <begin position="1"/>
        <end position="11"/>
    </location>
</feature>
<comment type="caution">
    <text evidence="2">The sequence shown here is derived from an EMBL/GenBank/DDBJ whole genome shotgun (WGS) entry which is preliminary data.</text>
</comment>
<feature type="compositionally biased region" description="Basic and acidic residues" evidence="1">
    <location>
        <begin position="12"/>
        <end position="47"/>
    </location>
</feature>
<dbReference type="Proteomes" id="UP000564573">
    <property type="component" value="Unassembled WGS sequence"/>
</dbReference>
<evidence type="ECO:0000256" key="1">
    <source>
        <dbReference type="SAM" id="MobiDB-lite"/>
    </source>
</evidence>
<protein>
    <recommendedName>
        <fullName evidence="4">Plasmid stabilization protein</fullName>
    </recommendedName>
</protein>
<dbReference type="RefSeq" id="WP_183778955.1">
    <property type="nucleotide sequence ID" value="NZ_JACIBS010000001.1"/>
</dbReference>
<reference evidence="2 3" key="1">
    <citation type="submission" date="2020-08" db="EMBL/GenBank/DDBJ databases">
        <title>Sequencing the genomes of 1000 actinobacteria strains.</title>
        <authorList>
            <person name="Klenk H.-P."/>
        </authorList>
    </citation>
    <scope>NUCLEOTIDE SEQUENCE [LARGE SCALE GENOMIC DNA]</scope>
    <source>
        <strain evidence="2 3">DSM 45267</strain>
    </source>
</reference>
<dbReference type="EMBL" id="JACIBS010000001">
    <property type="protein sequence ID" value="MBB3661705.1"/>
    <property type="molecule type" value="Genomic_DNA"/>
</dbReference>
<accession>A0A839XP45</accession>
<evidence type="ECO:0000313" key="3">
    <source>
        <dbReference type="Proteomes" id="UP000564573"/>
    </source>
</evidence>
<evidence type="ECO:0000313" key="2">
    <source>
        <dbReference type="EMBL" id="MBB3661705.1"/>
    </source>
</evidence>
<gene>
    <name evidence="2" type="ORF">FB384_000609</name>
</gene>
<proteinExistence type="predicted"/>